<comment type="caution">
    <text evidence="9">The sequence shown here is derived from an EMBL/GenBank/DDBJ whole genome shotgun (WGS) entry which is preliminary data.</text>
</comment>
<dbReference type="AlphaFoldDB" id="A0A0R1MVK8"/>
<dbReference type="GO" id="GO:0005886">
    <property type="term" value="C:plasma membrane"/>
    <property type="evidence" value="ECO:0007669"/>
    <property type="project" value="UniProtKB-SubCell"/>
</dbReference>
<gene>
    <name evidence="9" type="ORF">FD09_GL003140</name>
</gene>
<evidence type="ECO:0000313" key="9">
    <source>
        <dbReference type="EMBL" id="KRL12270.1"/>
    </source>
</evidence>
<evidence type="ECO:0000256" key="2">
    <source>
        <dbReference type="ARBA" id="ARBA00005745"/>
    </source>
</evidence>
<keyword evidence="6 7" id="KW-0472">Membrane</keyword>
<evidence type="ECO:0000256" key="3">
    <source>
        <dbReference type="ARBA" id="ARBA00022475"/>
    </source>
</evidence>
<keyword evidence="3" id="KW-1003">Cell membrane</keyword>
<evidence type="ECO:0000256" key="1">
    <source>
        <dbReference type="ARBA" id="ARBA00004651"/>
    </source>
</evidence>
<organism evidence="9 10">
    <name type="scientific">Schleiferilactobacillus perolens DSM 12744</name>
    <dbReference type="NCBI Taxonomy" id="1423792"/>
    <lineage>
        <taxon>Bacteria</taxon>
        <taxon>Bacillati</taxon>
        <taxon>Bacillota</taxon>
        <taxon>Bacilli</taxon>
        <taxon>Lactobacillales</taxon>
        <taxon>Lactobacillaceae</taxon>
        <taxon>Schleiferilactobacillus</taxon>
    </lineage>
</organism>
<evidence type="ECO:0000256" key="5">
    <source>
        <dbReference type="ARBA" id="ARBA00022989"/>
    </source>
</evidence>
<dbReference type="Pfam" id="PF00482">
    <property type="entry name" value="T2SSF"/>
    <property type="match status" value="2"/>
</dbReference>
<evidence type="ECO:0000256" key="7">
    <source>
        <dbReference type="SAM" id="Phobius"/>
    </source>
</evidence>
<keyword evidence="10" id="KW-1185">Reference proteome</keyword>
<keyword evidence="5 7" id="KW-1133">Transmembrane helix</keyword>
<reference evidence="9 10" key="1">
    <citation type="journal article" date="2015" name="Genome Announc.">
        <title>Expanding the biotechnology potential of lactobacilli through comparative genomics of 213 strains and associated genera.</title>
        <authorList>
            <person name="Sun Z."/>
            <person name="Harris H.M."/>
            <person name="McCann A."/>
            <person name="Guo C."/>
            <person name="Argimon S."/>
            <person name="Zhang W."/>
            <person name="Yang X."/>
            <person name="Jeffery I.B."/>
            <person name="Cooney J.C."/>
            <person name="Kagawa T.F."/>
            <person name="Liu W."/>
            <person name="Song Y."/>
            <person name="Salvetti E."/>
            <person name="Wrobel A."/>
            <person name="Rasinkangas P."/>
            <person name="Parkhill J."/>
            <person name="Rea M.C."/>
            <person name="O'Sullivan O."/>
            <person name="Ritari J."/>
            <person name="Douillard F.P."/>
            <person name="Paul Ross R."/>
            <person name="Yang R."/>
            <person name="Briner A.E."/>
            <person name="Felis G.E."/>
            <person name="de Vos W.M."/>
            <person name="Barrangou R."/>
            <person name="Klaenhammer T.R."/>
            <person name="Caufield P.W."/>
            <person name="Cui Y."/>
            <person name="Zhang H."/>
            <person name="O'Toole P.W."/>
        </authorList>
    </citation>
    <scope>NUCLEOTIDE SEQUENCE [LARGE SCALE GENOMIC DNA]</scope>
    <source>
        <strain evidence="9 10">DSM 12744</strain>
    </source>
</reference>
<comment type="subcellular location">
    <subcellularLocation>
        <location evidence="1">Cell membrane</location>
        <topology evidence="1">Multi-pass membrane protein</topology>
    </subcellularLocation>
</comment>
<dbReference type="STRING" id="1423792.FD09_GL003140"/>
<feature type="transmembrane region" description="Helical" evidence="7">
    <location>
        <begin position="310"/>
        <end position="331"/>
    </location>
</feature>
<proteinExistence type="inferred from homology"/>
<comment type="similarity">
    <text evidence="2">Belongs to the GSP F family.</text>
</comment>
<sequence length="338" mass="37915">MVNWGKRGKRIKYQQETFFIMQVGKMLRHGLTLPLAIDYIARTQPELKQAARRLGHLLAAGQSLAAGMKRTGFSAPLCDQVAMAQANGQLSTFLIRLGQFQQGQHKRVQKLQRACLYPVFLLGFVGIILIVVRLVIRPQFAALGLSGETDYSRWLTTIFALVVLSTAFIGWLFYRRWHAPMNGPRVQALMRWPVVGKIYRSHVYHTLLYDLSMLLGNGWTMKEIVTLQQSFGVGSLVAAMLHDMESQFAEGAGFDEIVTGLVYFPPEVSGLLAQGSGTEELAQELQVLADAYYEAMLQQIDRLITRVQPICFLLVGLAVLCIYGELLMPIYGQMDIIQ</sequence>
<dbReference type="Gene3D" id="1.20.81.30">
    <property type="entry name" value="Type II secretion system (T2SS), domain F"/>
    <property type="match status" value="2"/>
</dbReference>
<dbReference type="InterPro" id="IPR018076">
    <property type="entry name" value="T2SS_GspF_dom"/>
</dbReference>
<protein>
    <recommendedName>
        <fullName evidence="8">Type II secretion system protein GspF domain-containing protein</fullName>
    </recommendedName>
</protein>
<name>A0A0R1MVK8_9LACO</name>
<dbReference type="PANTHER" id="PTHR30012:SF0">
    <property type="entry name" value="TYPE II SECRETION SYSTEM PROTEIN F-RELATED"/>
    <property type="match status" value="1"/>
</dbReference>
<evidence type="ECO:0000256" key="6">
    <source>
        <dbReference type="ARBA" id="ARBA00023136"/>
    </source>
</evidence>
<dbReference type="Proteomes" id="UP000051330">
    <property type="component" value="Unassembled WGS sequence"/>
</dbReference>
<dbReference type="RefSeq" id="WP_057821083.1">
    <property type="nucleotide sequence ID" value="NZ_AZEC01000009.1"/>
</dbReference>
<evidence type="ECO:0000313" key="10">
    <source>
        <dbReference type="Proteomes" id="UP000051330"/>
    </source>
</evidence>
<dbReference type="InterPro" id="IPR042094">
    <property type="entry name" value="T2SS_GspF_sf"/>
</dbReference>
<dbReference type="EMBL" id="AZEC01000009">
    <property type="protein sequence ID" value="KRL12270.1"/>
    <property type="molecule type" value="Genomic_DNA"/>
</dbReference>
<keyword evidence="4 7" id="KW-0812">Transmembrane</keyword>
<feature type="transmembrane region" description="Helical" evidence="7">
    <location>
        <begin position="114"/>
        <end position="134"/>
    </location>
</feature>
<evidence type="ECO:0000256" key="4">
    <source>
        <dbReference type="ARBA" id="ARBA00022692"/>
    </source>
</evidence>
<dbReference type="InterPro" id="IPR003004">
    <property type="entry name" value="GspF/PilC"/>
</dbReference>
<evidence type="ECO:0000259" key="8">
    <source>
        <dbReference type="Pfam" id="PF00482"/>
    </source>
</evidence>
<dbReference type="PATRIC" id="fig|1423792.3.peg.3234"/>
<accession>A0A0R1MVK8</accession>
<feature type="domain" description="Type II secretion system protein GspF" evidence="8">
    <location>
        <begin position="209"/>
        <end position="328"/>
    </location>
</feature>
<feature type="transmembrane region" description="Helical" evidence="7">
    <location>
        <begin position="154"/>
        <end position="174"/>
    </location>
</feature>
<feature type="domain" description="Type II secretion system protein GspF" evidence="8">
    <location>
        <begin position="19"/>
        <end position="136"/>
    </location>
</feature>
<dbReference type="PANTHER" id="PTHR30012">
    <property type="entry name" value="GENERAL SECRETION PATHWAY PROTEIN"/>
    <property type="match status" value="1"/>
</dbReference>